<dbReference type="OrthoDB" id="3527108at2759"/>
<dbReference type="AlphaFoldDB" id="A0A0D1YII1"/>
<gene>
    <name evidence="2" type="ORF">PV09_07854</name>
</gene>
<dbReference type="VEuPathDB" id="FungiDB:PV09_07854"/>
<dbReference type="GeneID" id="27315827"/>
<dbReference type="RefSeq" id="XP_016210536.1">
    <property type="nucleotide sequence ID" value="XM_016361676.1"/>
</dbReference>
<organism evidence="2 3">
    <name type="scientific">Verruconis gallopava</name>
    <dbReference type="NCBI Taxonomy" id="253628"/>
    <lineage>
        <taxon>Eukaryota</taxon>
        <taxon>Fungi</taxon>
        <taxon>Dikarya</taxon>
        <taxon>Ascomycota</taxon>
        <taxon>Pezizomycotina</taxon>
        <taxon>Dothideomycetes</taxon>
        <taxon>Pleosporomycetidae</taxon>
        <taxon>Venturiales</taxon>
        <taxon>Sympoventuriaceae</taxon>
        <taxon>Verruconis</taxon>
    </lineage>
</organism>
<protein>
    <submittedName>
        <fullName evidence="2">Uncharacterized protein</fullName>
    </submittedName>
</protein>
<evidence type="ECO:0000313" key="3">
    <source>
        <dbReference type="Proteomes" id="UP000053259"/>
    </source>
</evidence>
<reference evidence="2 3" key="1">
    <citation type="submission" date="2015-01" db="EMBL/GenBank/DDBJ databases">
        <title>The Genome Sequence of Ochroconis gallopava CBS43764.</title>
        <authorList>
            <consortium name="The Broad Institute Genomics Platform"/>
            <person name="Cuomo C."/>
            <person name="de Hoog S."/>
            <person name="Gorbushina A."/>
            <person name="Stielow B."/>
            <person name="Teixiera M."/>
            <person name="Abouelleil A."/>
            <person name="Chapman S.B."/>
            <person name="Priest M."/>
            <person name="Young S.K."/>
            <person name="Wortman J."/>
            <person name="Nusbaum C."/>
            <person name="Birren B."/>
        </authorList>
    </citation>
    <scope>NUCLEOTIDE SEQUENCE [LARGE SCALE GENOMIC DNA]</scope>
    <source>
        <strain evidence="2 3">CBS 43764</strain>
    </source>
</reference>
<evidence type="ECO:0000256" key="1">
    <source>
        <dbReference type="SAM" id="MobiDB-lite"/>
    </source>
</evidence>
<dbReference type="EMBL" id="KN847561">
    <property type="protein sequence ID" value="KIW00667.1"/>
    <property type="molecule type" value="Genomic_DNA"/>
</dbReference>
<sequence length="437" mass="50757">MLVKRIRGRPYFPALCFFCTILFFLYPSELREQVLDLTPLKRDYHGPRHPLYKPRRNATAPIVDNFPLASAAKTRSDLPPIPSWNLPPDPHVPEKTPILIGFTRNWLLLQQAVLSYITAGWPPEDIYVVENTGTMNSNKLGRLSLQNPFYLNYDRLTKVFGVNVISTPTYLTFSQLQNFYLHLAIENEWDYYFWGHMDVIAVSEEDYKDPATGKYESLYMRSVQDLRKTVNEYGRRGRWAIRFYAYDRMALVNRYAFEEVGGWDTQIPYYGSDCDMHERLSMAGFKQEDARNGLVYDIGTPLDDVSVLFRRTAPSPADAPEAGKDEMRRDFSVQRWGREDTLASPAWKALTDRLHGMQHAKNHDARGRNTWQSRQTGGQGEPYYKDPDGFEQAILMTIEFGRNLMAEKWGHRGCNLRAAGLGKGDEWRVRHDWESRW</sequence>
<accession>A0A0D1YII1</accession>
<dbReference type="SUPFAM" id="SSF53448">
    <property type="entry name" value="Nucleotide-diphospho-sugar transferases"/>
    <property type="match status" value="1"/>
</dbReference>
<keyword evidence="3" id="KW-1185">Reference proteome</keyword>
<dbReference type="InParanoid" id="A0A0D1YII1"/>
<dbReference type="InterPro" id="IPR029044">
    <property type="entry name" value="Nucleotide-diphossugar_trans"/>
</dbReference>
<feature type="region of interest" description="Disordered" evidence="1">
    <location>
        <begin position="359"/>
        <end position="384"/>
    </location>
</feature>
<dbReference type="Proteomes" id="UP000053259">
    <property type="component" value="Unassembled WGS sequence"/>
</dbReference>
<proteinExistence type="predicted"/>
<name>A0A0D1YII1_9PEZI</name>
<evidence type="ECO:0000313" key="2">
    <source>
        <dbReference type="EMBL" id="KIW00667.1"/>
    </source>
</evidence>
<dbReference type="STRING" id="253628.A0A0D1YII1"/>
<dbReference type="HOGENOM" id="CLU_031065_0_0_1"/>